<organism evidence="2 5">
    <name type="scientific">Plasmodium ovale wallikeri</name>
    <dbReference type="NCBI Taxonomy" id="864142"/>
    <lineage>
        <taxon>Eukaryota</taxon>
        <taxon>Sar</taxon>
        <taxon>Alveolata</taxon>
        <taxon>Apicomplexa</taxon>
        <taxon>Aconoidasida</taxon>
        <taxon>Haemosporida</taxon>
        <taxon>Plasmodiidae</taxon>
        <taxon>Plasmodium</taxon>
        <taxon>Plasmodium (Plasmodium)</taxon>
    </lineage>
</organism>
<feature type="region of interest" description="Disordered" evidence="1">
    <location>
        <begin position="286"/>
        <end position="317"/>
    </location>
</feature>
<dbReference type="Pfam" id="PF05795">
    <property type="entry name" value="Plasmodium_Vir"/>
    <property type="match status" value="1"/>
</dbReference>
<dbReference type="AlphaFoldDB" id="A0A1A9AKA1"/>
<accession>A0A1A9AKA1</accession>
<name>A0A1A9AKA1_PLAOA</name>
<dbReference type="EMBL" id="FLRE01001621">
    <property type="protein sequence ID" value="SBT56930.1"/>
    <property type="molecule type" value="Genomic_DNA"/>
</dbReference>
<protein>
    <submittedName>
        <fullName evidence="2">PIR Superfamily Protein</fullName>
    </submittedName>
</protein>
<evidence type="ECO:0000256" key="1">
    <source>
        <dbReference type="SAM" id="MobiDB-lite"/>
    </source>
</evidence>
<dbReference type="Proteomes" id="UP000078550">
    <property type="component" value="Unassembled WGS sequence"/>
</dbReference>
<feature type="compositionally biased region" description="Basic and acidic residues" evidence="1">
    <location>
        <begin position="303"/>
        <end position="317"/>
    </location>
</feature>
<evidence type="ECO:0000313" key="5">
    <source>
        <dbReference type="Proteomes" id="UP000078555"/>
    </source>
</evidence>
<keyword evidence="5" id="KW-1185">Reference proteome</keyword>
<gene>
    <name evidence="2" type="ORF">POVWA1_077260</name>
    <name evidence="3" type="ORF">POVWA2_076180</name>
</gene>
<proteinExistence type="predicted"/>
<dbReference type="EMBL" id="FLRD01001147">
    <property type="protein sequence ID" value="SBT56618.1"/>
    <property type="molecule type" value="Genomic_DNA"/>
</dbReference>
<evidence type="ECO:0000313" key="3">
    <source>
        <dbReference type="EMBL" id="SBT56930.1"/>
    </source>
</evidence>
<evidence type="ECO:0000313" key="2">
    <source>
        <dbReference type="EMBL" id="SBT56618.1"/>
    </source>
</evidence>
<reference evidence="4 5" key="1">
    <citation type="submission" date="2016-05" db="EMBL/GenBank/DDBJ databases">
        <authorList>
            <person name="Naeem Raeece"/>
        </authorList>
    </citation>
    <scope>NUCLEOTIDE SEQUENCE [LARGE SCALE GENOMIC DNA]</scope>
</reference>
<dbReference type="InterPro" id="IPR008780">
    <property type="entry name" value="Plasmodium_Vir"/>
</dbReference>
<evidence type="ECO:0000313" key="4">
    <source>
        <dbReference type="Proteomes" id="UP000078550"/>
    </source>
</evidence>
<reference evidence="2" key="2">
    <citation type="submission" date="2016-05" db="EMBL/GenBank/DDBJ databases">
        <authorList>
            <person name="Lavstsen T."/>
            <person name="Jespersen J.S."/>
        </authorList>
    </citation>
    <scope>NUCLEOTIDE SEQUENCE [LARGE SCALE GENOMIC DNA]</scope>
</reference>
<dbReference type="Proteomes" id="UP000078555">
    <property type="component" value="Unassembled WGS sequence"/>
</dbReference>
<sequence>MGECEYVLKSLDSYENYKDLNLPKEVNNDDEVCDELRPKLNQYPNFSSYCYKLSRNVKNTLLKSLVSGTEDSCEYLNNWLYDDLIKNGLFQNKDNISDSEVIKKIPEVWNVFQQIYVNCKFKNYNMSTSDFYNMKHLYDYSKNYKTLESKISLTDNPCKEYYCSYIKSVMDVYSTVQNDCTTLKNKDLCEIFNRIQGDNIPEVLSGKFQCSTDDMNAFLVKGDKFIDKRTQVPVSENAASGTELKVGFSIIGILLLSFVLLYKYTPLGNSLRLLIRSKIRTSYFTDDEDSHSFSQNTWDSEEEKSQENRLHVSYEPI</sequence>